<dbReference type="InterPro" id="IPR001854">
    <property type="entry name" value="Ribosomal_uL29"/>
</dbReference>
<dbReference type="EMBL" id="VMGH01000046">
    <property type="protein sequence ID" value="TSC91181.1"/>
    <property type="molecule type" value="Genomic_DNA"/>
</dbReference>
<dbReference type="GO" id="GO:0005840">
    <property type="term" value="C:ribosome"/>
    <property type="evidence" value="ECO:0007669"/>
    <property type="project" value="UniProtKB-KW"/>
</dbReference>
<evidence type="ECO:0000256" key="5">
    <source>
        <dbReference type="HAMAP-Rule" id="MF_00374"/>
    </source>
</evidence>
<comment type="caution">
    <text evidence="6">The sequence shown here is derived from an EMBL/GenBank/DDBJ whole genome shotgun (WGS) entry which is preliminary data.</text>
</comment>
<evidence type="ECO:0000256" key="2">
    <source>
        <dbReference type="ARBA" id="ARBA00022980"/>
    </source>
</evidence>
<organism evidence="6 7">
    <name type="scientific">Candidatus Berkelbacteria bacterium Licking1014_96</name>
    <dbReference type="NCBI Taxonomy" id="2017149"/>
    <lineage>
        <taxon>Bacteria</taxon>
        <taxon>Candidatus Berkelbacteria</taxon>
    </lineage>
</organism>
<accession>A0A554LE69</accession>
<dbReference type="NCBIfam" id="TIGR00012">
    <property type="entry name" value="L29"/>
    <property type="match status" value="1"/>
</dbReference>
<dbReference type="Proteomes" id="UP000318296">
    <property type="component" value="Unassembled WGS sequence"/>
</dbReference>
<keyword evidence="3 5" id="KW-0687">Ribonucleoprotein</keyword>
<reference evidence="6 7" key="1">
    <citation type="submission" date="2017-07" db="EMBL/GenBank/DDBJ databases">
        <title>Mechanisms for carbon and nitrogen cycling indicate functional differentiation within the Candidate Phyla Radiation.</title>
        <authorList>
            <person name="Danczak R.E."/>
            <person name="Johnston M.D."/>
            <person name="Kenah C."/>
            <person name="Slattery M."/>
            <person name="Wrighton K.C."/>
            <person name="Wilkins M.J."/>
        </authorList>
    </citation>
    <scope>NUCLEOTIDE SEQUENCE [LARGE SCALE GENOMIC DNA]</scope>
    <source>
        <strain evidence="6">Licking1014_96</strain>
    </source>
</reference>
<dbReference type="GO" id="GO:1990904">
    <property type="term" value="C:ribonucleoprotein complex"/>
    <property type="evidence" value="ECO:0007669"/>
    <property type="project" value="UniProtKB-KW"/>
</dbReference>
<comment type="similarity">
    <text evidence="1 5">Belongs to the universal ribosomal protein uL29 family.</text>
</comment>
<evidence type="ECO:0000313" key="6">
    <source>
        <dbReference type="EMBL" id="TSC91181.1"/>
    </source>
</evidence>
<evidence type="ECO:0000256" key="4">
    <source>
        <dbReference type="ARBA" id="ARBA00035204"/>
    </source>
</evidence>
<gene>
    <name evidence="5" type="primary">rpmC</name>
    <name evidence="6" type="ORF">CEN92_317</name>
</gene>
<dbReference type="SUPFAM" id="SSF46561">
    <property type="entry name" value="Ribosomal protein L29 (L29p)"/>
    <property type="match status" value="1"/>
</dbReference>
<evidence type="ECO:0000313" key="7">
    <source>
        <dbReference type="Proteomes" id="UP000318296"/>
    </source>
</evidence>
<dbReference type="Gene3D" id="1.10.287.310">
    <property type="match status" value="1"/>
</dbReference>
<proteinExistence type="inferred from homology"/>
<dbReference type="InterPro" id="IPR036049">
    <property type="entry name" value="Ribosomal_uL29_sf"/>
</dbReference>
<protein>
    <recommendedName>
        <fullName evidence="4 5">Large ribosomal subunit protein uL29</fullName>
    </recommendedName>
</protein>
<dbReference type="AlphaFoldDB" id="A0A554LE69"/>
<dbReference type="GO" id="GO:0006412">
    <property type="term" value="P:translation"/>
    <property type="evidence" value="ECO:0007669"/>
    <property type="project" value="UniProtKB-UniRule"/>
</dbReference>
<name>A0A554LE69_9BACT</name>
<dbReference type="Pfam" id="PF00831">
    <property type="entry name" value="Ribosomal_L29"/>
    <property type="match status" value="1"/>
</dbReference>
<dbReference type="GO" id="GO:0003735">
    <property type="term" value="F:structural constituent of ribosome"/>
    <property type="evidence" value="ECO:0007669"/>
    <property type="project" value="InterPro"/>
</dbReference>
<dbReference type="HAMAP" id="MF_00374">
    <property type="entry name" value="Ribosomal_uL29"/>
    <property type="match status" value="1"/>
</dbReference>
<evidence type="ECO:0000256" key="1">
    <source>
        <dbReference type="ARBA" id="ARBA00009254"/>
    </source>
</evidence>
<evidence type="ECO:0000256" key="3">
    <source>
        <dbReference type="ARBA" id="ARBA00023274"/>
    </source>
</evidence>
<sequence>MKIKEFKTETRKKEMRALERDLLEKEKTYFSLRIHEATREKKNPTKVKRMRREIAFIKTIIREKIREELK</sequence>
<keyword evidence="2 5" id="KW-0689">Ribosomal protein</keyword>